<gene>
    <name evidence="2" type="ORF">GCM10010421_63640</name>
</gene>
<keyword evidence="3" id="KW-1185">Reference proteome</keyword>
<evidence type="ECO:0000313" key="2">
    <source>
        <dbReference type="EMBL" id="GAA2461340.1"/>
    </source>
</evidence>
<dbReference type="Proteomes" id="UP001500460">
    <property type="component" value="Unassembled WGS sequence"/>
</dbReference>
<comment type="caution">
    <text evidence="2">The sequence shown here is derived from an EMBL/GenBank/DDBJ whole genome shotgun (WGS) entry which is preliminary data.</text>
</comment>
<evidence type="ECO:0000313" key="3">
    <source>
        <dbReference type="Proteomes" id="UP001500460"/>
    </source>
</evidence>
<protein>
    <submittedName>
        <fullName evidence="2">Uncharacterized protein</fullName>
    </submittedName>
</protein>
<evidence type="ECO:0000256" key="1">
    <source>
        <dbReference type="SAM" id="MobiDB-lite"/>
    </source>
</evidence>
<accession>A0ABN3KLM3</accession>
<feature type="compositionally biased region" description="Acidic residues" evidence="1">
    <location>
        <begin position="68"/>
        <end position="78"/>
    </location>
</feature>
<feature type="region of interest" description="Disordered" evidence="1">
    <location>
        <begin position="63"/>
        <end position="94"/>
    </location>
</feature>
<sequence>MSYVDAVHGPCRRPPRDCVTGRFEGADPVRTFRWSRGERRSPGWYRAATTGRHVGFERALEPALPEFPDADSDSEAADEPGAAGRPRSAPHTAIRRPACRRCGYAARITMPVT</sequence>
<proteinExistence type="predicted"/>
<organism evidence="2 3">
    <name type="scientific">Streptomyces glaucus</name>
    <dbReference type="NCBI Taxonomy" id="284029"/>
    <lineage>
        <taxon>Bacteria</taxon>
        <taxon>Bacillati</taxon>
        <taxon>Actinomycetota</taxon>
        <taxon>Actinomycetes</taxon>
        <taxon>Kitasatosporales</taxon>
        <taxon>Streptomycetaceae</taxon>
        <taxon>Streptomyces</taxon>
    </lineage>
</organism>
<reference evidence="2 3" key="1">
    <citation type="journal article" date="2019" name="Int. J. Syst. Evol. Microbiol.">
        <title>The Global Catalogue of Microorganisms (GCM) 10K type strain sequencing project: providing services to taxonomists for standard genome sequencing and annotation.</title>
        <authorList>
            <consortium name="The Broad Institute Genomics Platform"/>
            <consortium name="The Broad Institute Genome Sequencing Center for Infectious Disease"/>
            <person name="Wu L."/>
            <person name="Ma J."/>
        </authorList>
    </citation>
    <scope>NUCLEOTIDE SEQUENCE [LARGE SCALE GENOMIC DNA]</scope>
    <source>
        <strain evidence="2 3">JCM 6922</strain>
    </source>
</reference>
<dbReference type="EMBL" id="BAAATK010000091">
    <property type="protein sequence ID" value="GAA2461340.1"/>
    <property type="molecule type" value="Genomic_DNA"/>
</dbReference>
<name>A0ABN3KLM3_9ACTN</name>